<sequence length="395" mass="46618">MIEKINEELLFKYGTYILFPLFILYPSSQSEIFIFYLLLTIIKVKKEGYKKCGLELYIGLAILGLSLSFIGNWHTKILKQVFSVFKILILPLFIYQFKAIENLEKKLFYFFNALGIYGLLEFLVIKSKPINPGAARYYSYLGFFMDSSVVALSGYIYCFLYLIMKREKTNFEKILGLLGTLIFSYLILLHQVRATYLSFLTVTIIILGYIFMKISIKNKIIVFLTTIFLFGAFFKSSDEIVKSDNVYINRIKSIGDTKSNHSNTARFYFWKTAIKTFESSPINGIGYRRFNMNNIKVEKKYEDEFYHAHSEIFSMLAEVGIIGIFLWYLFKFKIFQFFYFQRKRLLGLFLLITFIGFEIQTFFEVYLVAKNTYRYLFMLLGFILTYLKKDELESN</sequence>
<keyword evidence="8" id="KW-1185">Reference proteome</keyword>
<evidence type="ECO:0000259" key="6">
    <source>
        <dbReference type="Pfam" id="PF04932"/>
    </source>
</evidence>
<comment type="subcellular location">
    <subcellularLocation>
        <location evidence="1">Membrane</location>
        <topology evidence="1">Multi-pass membrane protein</topology>
    </subcellularLocation>
</comment>
<evidence type="ECO:0000256" key="2">
    <source>
        <dbReference type="ARBA" id="ARBA00022692"/>
    </source>
</evidence>
<evidence type="ECO:0000256" key="1">
    <source>
        <dbReference type="ARBA" id="ARBA00004141"/>
    </source>
</evidence>
<feature type="transmembrane region" description="Helical" evidence="5">
    <location>
        <begin position="219"/>
        <end position="237"/>
    </location>
</feature>
<gene>
    <name evidence="7" type="ORF">RFV38_05370</name>
</gene>
<evidence type="ECO:0000256" key="3">
    <source>
        <dbReference type="ARBA" id="ARBA00022989"/>
    </source>
</evidence>
<proteinExistence type="predicted"/>
<dbReference type="RefSeq" id="WP_320313332.1">
    <property type="nucleotide sequence ID" value="NZ_JAVIKH010000005.1"/>
</dbReference>
<dbReference type="PANTHER" id="PTHR37422">
    <property type="entry name" value="TEICHURONIC ACID BIOSYNTHESIS PROTEIN TUAE"/>
    <property type="match status" value="1"/>
</dbReference>
<feature type="transmembrane region" description="Helical" evidence="5">
    <location>
        <begin position="312"/>
        <end position="330"/>
    </location>
</feature>
<evidence type="ECO:0000256" key="4">
    <source>
        <dbReference type="ARBA" id="ARBA00023136"/>
    </source>
</evidence>
<evidence type="ECO:0000313" key="7">
    <source>
        <dbReference type="EMBL" id="MDX8335928.1"/>
    </source>
</evidence>
<keyword evidence="2 5" id="KW-0812">Transmembrane</keyword>
<dbReference type="Proteomes" id="UP001279681">
    <property type="component" value="Unassembled WGS sequence"/>
</dbReference>
<keyword evidence="4 5" id="KW-0472">Membrane</keyword>
<feature type="transmembrane region" description="Helical" evidence="5">
    <location>
        <begin position="196"/>
        <end position="212"/>
    </location>
</feature>
<feature type="transmembrane region" description="Helical" evidence="5">
    <location>
        <begin position="54"/>
        <end position="71"/>
    </location>
</feature>
<dbReference type="PANTHER" id="PTHR37422:SF17">
    <property type="entry name" value="O-ANTIGEN LIGASE"/>
    <property type="match status" value="1"/>
</dbReference>
<feature type="transmembrane region" description="Helical" evidence="5">
    <location>
        <begin position="77"/>
        <end position="95"/>
    </location>
</feature>
<feature type="transmembrane region" description="Helical" evidence="5">
    <location>
        <begin position="137"/>
        <end position="162"/>
    </location>
</feature>
<feature type="transmembrane region" description="Helical" evidence="5">
    <location>
        <begin position="174"/>
        <end position="190"/>
    </location>
</feature>
<keyword evidence="3 5" id="KW-1133">Transmembrane helix</keyword>
<dbReference type="InterPro" id="IPR051533">
    <property type="entry name" value="WaaL-like"/>
</dbReference>
<comment type="caution">
    <text evidence="7">The sequence shown here is derived from an EMBL/GenBank/DDBJ whole genome shotgun (WGS) entry which is preliminary data.</text>
</comment>
<dbReference type="Pfam" id="PF04932">
    <property type="entry name" value="Wzy_C"/>
    <property type="match status" value="1"/>
</dbReference>
<evidence type="ECO:0000256" key="5">
    <source>
        <dbReference type="SAM" id="Phobius"/>
    </source>
</evidence>
<feature type="domain" description="O-antigen ligase-related" evidence="6">
    <location>
        <begin position="179"/>
        <end position="328"/>
    </location>
</feature>
<accession>A0ABU4W8T8</accession>
<dbReference type="GO" id="GO:0016874">
    <property type="term" value="F:ligase activity"/>
    <property type="evidence" value="ECO:0007669"/>
    <property type="project" value="UniProtKB-KW"/>
</dbReference>
<dbReference type="InterPro" id="IPR007016">
    <property type="entry name" value="O-antigen_ligase-rel_domated"/>
</dbReference>
<evidence type="ECO:0000313" key="8">
    <source>
        <dbReference type="Proteomes" id="UP001279681"/>
    </source>
</evidence>
<protein>
    <submittedName>
        <fullName evidence="7">O-antigen ligase family protein</fullName>
    </submittedName>
</protein>
<feature type="transmembrane region" description="Helical" evidence="5">
    <location>
        <begin position="107"/>
        <end position="125"/>
    </location>
</feature>
<feature type="transmembrane region" description="Helical" evidence="5">
    <location>
        <begin position="16"/>
        <end position="42"/>
    </location>
</feature>
<feature type="transmembrane region" description="Helical" evidence="5">
    <location>
        <begin position="345"/>
        <end position="366"/>
    </location>
</feature>
<name>A0ABU4W8T8_9FUSO</name>
<reference evidence="8" key="1">
    <citation type="submission" date="2023-07" db="EMBL/GenBank/DDBJ databases">
        <authorList>
            <person name="Colorado M.A."/>
            <person name="Villamil L.M."/>
            <person name="Melo J.F."/>
            <person name="Rodriguez J.A."/>
            <person name="Ruiz R.Y."/>
        </authorList>
    </citation>
    <scope>NUCLEOTIDE SEQUENCE [LARGE SCALE GENOMIC DNA]</scope>
    <source>
        <strain evidence="8">C33</strain>
    </source>
</reference>
<dbReference type="EMBL" id="JAVIKH010000005">
    <property type="protein sequence ID" value="MDX8335928.1"/>
    <property type="molecule type" value="Genomic_DNA"/>
</dbReference>
<keyword evidence="7" id="KW-0436">Ligase</keyword>
<organism evidence="7 8">
    <name type="scientific">Candidatus Cetobacterium colombiensis</name>
    <dbReference type="NCBI Taxonomy" id="3073100"/>
    <lineage>
        <taxon>Bacteria</taxon>
        <taxon>Fusobacteriati</taxon>
        <taxon>Fusobacteriota</taxon>
        <taxon>Fusobacteriia</taxon>
        <taxon>Fusobacteriales</taxon>
        <taxon>Fusobacteriaceae</taxon>
        <taxon>Cetobacterium</taxon>
    </lineage>
</organism>